<keyword evidence="3" id="KW-1185">Reference proteome</keyword>
<accession>A0A7W6HHF9</accession>
<reference evidence="2 3" key="1">
    <citation type="submission" date="2020-08" db="EMBL/GenBank/DDBJ databases">
        <title>Genomic Encyclopedia of Type Strains, Phase IV (KMG-IV): sequencing the most valuable type-strain genomes for metagenomic binning, comparative biology and taxonomic classification.</title>
        <authorList>
            <person name="Goeker M."/>
        </authorList>
    </citation>
    <scope>NUCLEOTIDE SEQUENCE [LARGE SCALE GENOMIC DNA]</scope>
    <source>
        <strain evidence="2 3">DSM 103570</strain>
    </source>
</reference>
<comment type="caution">
    <text evidence="2">The sequence shown here is derived from an EMBL/GenBank/DDBJ whole genome shotgun (WGS) entry which is preliminary data.</text>
</comment>
<name>A0A7W6HHF9_9HYPH</name>
<feature type="coiled-coil region" evidence="1">
    <location>
        <begin position="60"/>
        <end position="94"/>
    </location>
</feature>
<dbReference type="EMBL" id="JACIEM010000005">
    <property type="protein sequence ID" value="MBB4005026.1"/>
    <property type="molecule type" value="Genomic_DNA"/>
</dbReference>
<gene>
    <name evidence="2" type="ORF">GGR03_004121</name>
</gene>
<sequence length="106" mass="11840">MTSYLIDLVLLAALVVTALRSGRMYRELRLLRAAGSDLGAALQEADRSINRAAQAVVVLKHEGIQTLRALEARIEEAREEGDRLERRMERAEWVATRHGLSDRTAA</sequence>
<organism evidence="2 3">
    <name type="scientific">Aurantimonas endophytica</name>
    <dbReference type="NCBI Taxonomy" id="1522175"/>
    <lineage>
        <taxon>Bacteria</taxon>
        <taxon>Pseudomonadati</taxon>
        <taxon>Pseudomonadota</taxon>
        <taxon>Alphaproteobacteria</taxon>
        <taxon>Hyphomicrobiales</taxon>
        <taxon>Aurantimonadaceae</taxon>
        <taxon>Aurantimonas</taxon>
    </lineage>
</organism>
<evidence type="ECO:0000313" key="3">
    <source>
        <dbReference type="Proteomes" id="UP000588647"/>
    </source>
</evidence>
<evidence type="ECO:0000313" key="2">
    <source>
        <dbReference type="EMBL" id="MBB4005026.1"/>
    </source>
</evidence>
<proteinExistence type="predicted"/>
<keyword evidence="1" id="KW-0175">Coiled coil</keyword>
<dbReference type="Proteomes" id="UP000588647">
    <property type="component" value="Unassembled WGS sequence"/>
</dbReference>
<dbReference type="RefSeq" id="WP_183210581.1">
    <property type="nucleotide sequence ID" value="NZ_JAAAMM010000005.1"/>
</dbReference>
<dbReference type="AlphaFoldDB" id="A0A7W6HHF9"/>
<protein>
    <submittedName>
        <fullName evidence="2">Low affinity Fe/Cu permease</fullName>
    </submittedName>
</protein>
<evidence type="ECO:0000256" key="1">
    <source>
        <dbReference type="SAM" id="Coils"/>
    </source>
</evidence>